<evidence type="ECO:0000256" key="8">
    <source>
        <dbReference type="RuleBase" id="RU366045"/>
    </source>
</evidence>
<protein>
    <recommendedName>
        <fullName evidence="7">6-methylsalicylate decarboxylase</fullName>
        <ecNumber evidence="7">4.1.1.52</ecNumber>
    </recommendedName>
</protein>
<evidence type="ECO:0000313" key="11">
    <source>
        <dbReference type="Proteomes" id="UP000054144"/>
    </source>
</evidence>
<comment type="similarity">
    <text evidence="1">Belongs to the metallo-dependent hydrolases superfamily. ACMSD family.</text>
</comment>
<dbReference type="InterPro" id="IPR006680">
    <property type="entry name" value="Amidohydro-rel"/>
</dbReference>
<dbReference type="PANTHER" id="PTHR21240:SF29">
    <property type="entry name" value="AMIDOHYDROLASE-RELATED DOMAIN-CONTAINING PROTEIN"/>
    <property type="match status" value="1"/>
</dbReference>
<evidence type="ECO:0000256" key="5">
    <source>
        <dbReference type="ARBA" id="ARBA00023239"/>
    </source>
</evidence>
<comment type="catalytic activity">
    <reaction evidence="6">
        <text>6-methylsalicylate + H(+) = 3-methylphenol + CO2</text>
        <dbReference type="Rhea" id="RHEA:23112"/>
        <dbReference type="ChEBI" id="CHEBI:15378"/>
        <dbReference type="ChEBI" id="CHEBI:16526"/>
        <dbReference type="ChEBI" id="CHEBI:17231"/>
        <dbReference type="ChEBI" id="CHEBI:36658"/>
        <dbReference type="EC" id="4.1.1.52"/>
    </reaction>
    <physiologicalReaction direction="left-to-right" evidence="6">
        <dbReference type="Rhea" id="RHEA:23113"/>
    </physiologicalReaction>
</comment>
<dbReference type="GO" id="GO:0016787">
    <property type="term" value="F:hydrolase activity"/>
    <property type="evidence" value="ECO:0007669"/>
    <property type="project" value="InterPro"/>
</dbReference>
<keyword evidence="11" id="KW-1185">Reference proteome</keyword>
<evidence type="ECO:0000259" key="9">
    <source>
        <dbReference type="Pfam" id="PF04909"/>
    </source>
</evidence>
<dbReference type="EC" id="4.1.1.52" evidence="7"/>
<dbReference type="GO" id="GO:0046872">
    <property type="term" value="F:metal ion binding"/>
    <property type="evidence" value="ECO:0007669"/>
    <property type="project" value="UniProtKB-KW"/>
</dbReference>
<evidence type="ECO:0000256" key="4">
    <source>
        <dbReference type="ARBA" id="ARBA00022833"/>
    </source>
</evidence>
<dbReference type="Gene3D" id="3.20.20.140">
    <property type="entry name" value="Metal-dependent hydrolases"/>
    <property type="match status" value="1"/>
</dbReference>
<feature type="domain" description="Amidohydrolase-related" evidence="9">
    <location>
        <begin position="2"/>
        <end position="264"/>
    </location>
</feature>
<evidence type="ECO:0000256" key="2">
    <source>
        <dbReference type="ARBA" id="ARBA00022723"/>
    </source>
</evidence>
<reference evidence="10 11" key="1">
    <citation type="journal article" date="2015" name="Fungal Genet. Biol.">
        <title>Evolution of novel wood decay mechanisms in Agaricales revealed by the genome sequences of Fistulina hepatica and Cylindrobasidium torrendii.</title>
        <authorList>
            <person name="Floudas D."/>
            <person name="Held B.W."/>
            <person name="Riley R."/>
            <person name="Nagy L.G."/>
            <person name="Koehler G."/>
            <person name="Ransdell A.S."/>
            <person name="Younus H."/>
            <person name="Chow J."/>
            <person name="Chiniquy J."/>
            <person name="Lipzen A."/>
            <person name="Tritt A."/>
            <person name="Sun H."/>
            <person name="Haridas S."/>
            <person name="LaButti K."/>
            <person name="Ohm R.A."/>
            <person name="Kues U."/>
            <person name="Blanchette R.A."/>
            <person name="Grigoriev I.V."/>
            <person name="Minto R.E."/>
            <person name="Hibbett D.S."/>
        </authorList>
    </citation>
    <scope>NUCLEOTIDE SEQUENCE [LARGE SCALE GENOMIC DNA]</scope>
    <source>
        <strain evidence="10 11">ATCC 64428</strain>
    </source>
</reference>
<dbReference type="GO" id="GO:0005829">
    <property type="term" value="C:cytosol"/>
    <property type="evidence" value="ECO:0007669"/>
    <property type="project" value="TreeGrafter"/>
</dbReference>
<dbReference type="PANTHER" id="PTHR21240">
    <property type="entry name" value="2-AMINO-3-CARBOXYLMUCONATE-6-SEMIALDEHYDE DECARBOXYLASE"/>
    <property type="match status" value="1"/>
</dbReference>
<evidence type="ECO:0000313" key="10">
    <source>
        <dbReference type="EMBL" id="KIY47861.1"/>
    </source>
</evidence>
<sequence>RIDVHMHICPRAFHDALDNHNLSGPPVSTSSGATHALTSLDVDRAILSCSVPGPAVAGTGAPGRELARACNNQCLEFIAKNPSHLSFFGVTPSWIDVAGTLAEIDYVLVEKKLPGIVAMAVYDEKLLGDPIFAPIWKRLDELNTIVFIHPTASSLHPSLIAGKLPQFVADFPYQTTRTALDLVLSGTVTTHPHVKMILPHAGGTLPYLAGKVLASCSMATELTQDDIKDAFSRFYFDVALSTARIPLRALLDFTSPDRILFGSD</sequence>
<dbReference type="GO" id="GO:0019748">
    <property type="term" value="P:secondary metabolic process"/>
    <property type="evidence" value="ECO:0007669"/>
    <property type="project" value="TreeGrafter"/>
</dbReference>
<dbReference type="Proteomes" id="UP000054144">
    <property type="component" value="Unassembled WGS sequence"/>
</dbReference>
<dbReference type="OrthoDB" id="2832284at2759"/>
<dbReference type="InterPro" id="IPR032466">
    <property type="entry name" value="Metal_Hydrolase"/>
</dbReference>
<keyword evidence="2" id="KW-0479">Metal-binding</keyword>
<evidence type="ECO:0000256" key="3">
    <source>
        <dbReference type="ARBA" id="ARBA00022793"/>
    </source>
</evidence>
<organism evidence="10 11">
    <name type="scientific">Fistulina hepatica ATCC 64428</name>
    <dbReference type="NCBI Taxonomy" id="1128425"/>
    <lineage>
        <taxon>Eukaryota</taxon>
        <taxon>Fungi</taxon>
        <taxon>Dikarya</taxon>
        <taxon>Basidiomycota</taxon>
        <taxon>Agaricomycotina</taxon>
        <taxon>Agaricomycetes</taxon>
        <taxon>Agaricomycetidae</taxon>
        <taxon>Agaricales</taxon>
        <taxon>Fistulinaceae</taxon>
        <taxon>Fistulina</taxon>
    </lineage>
</organism>
<evidence type="ECO:0000256" key="7">
    <source>
        <dbReference type="ARBA" id="ARBA00038889"/>
    </source>
</evidence>
<keyword evidence="5 8" id="KW-0456">Lyase</keyword>
<dbReference type="Pfam" id="PF04909">
    <property type="entry name" value="Amidohydro_2"/>
    <property type="match status" value="1"/>
</dbReference>
<dbReference type="EMBL" id="KN881914">
    <property type="protein sequence ID" value="KIY47861.1"/>
    <property type="molecule type" value="Genomic_DNA"/>
</dbReference>
<evidence type="ECO:0000256" key="6">
    <source>
        <dbReference type="ARBA" id="ARBA00036832"/>
    </source>
</evidence>
<dbReference type="InterPro" id="IPR032465">
    <property type="entry name" value="ACMSD"/>
</dbReference>
<name>A0A0D7ADA5_9AGAR</name>
<feature type="non-terminal residue" evidence="10">
    <location>
        <position position="264"/>
    </location>
</feature>
<keyword evidence="4" id="KW-0862">Zinc</keyword>
<dbReference type="AlphaFoldDB" id="A0A0D7ADA5"/>
<dbReference type="GO" id="GO:0047596">
    <property type="term" value="F:6-methylsalicylate decarboxylase activity"/>
    <property type="evidence" value="ECO:0007669"/>
    <property type="project" value="UniProtKB-EC"/>
</dbReference>
<proteinExistence type="inferred from homology"/>
<dbReference type="SUPFAM" id="SSF51556">
    <property type="entry name" value="Metallo-dependent hydrolases"/>
    <property type="match status" value="1"/>
</dbReference>
<gene>
    <name evidence="10" type="ORF">FISHEDRAFT_20452</name>
</gene>
<accession>A0A0D7ADA5</accession>
<feature type="non-terminal residue" evidence="10">
    <location>
        <position position="1"/>
    </location>
</feature>
<evidence type="ECO:0000256" key="1">
    <source>
        <dbReference type="ARBA" id="ARBA00005871"/>
    </source>
</evidence>
<keyword evidence="3 8" id="KW-0210">Decarboxylase</keyword>